<comment type="caution">
    <text evidence="12">The sequence shown here is derived from an EMBL/GenBank/DDBJ whole genome shotgun (WGS) entry which is preliminary data.</text>
</comment>
<dbReference type="Proteomes" id="UP001154282">
    <property type="component" value="Unassembled WGS sequence"/>
</dbReference>
<sequence>MVSIMKQHSLLLSLFTIALISGPTLAQQPPAEAPGPAAAVAKLGPINVVKILTKAKTFKSLVRLLETTQLDSNLNNQLGDSNNGITIFAPNDAAFAKLKPGTLGQLTRQEKLQLAQFHIVPVFISRSDFDSVGNPVQTHAGSGDLLQLNVTSTGGGPVSLETGVTNATLSDTVYMDAHLAIYQVDKVLQPMSIFGAPDRAQSPAPAAAKGKGGKSGDVGDDESGDDGGDDDGGVGGKRSSAAVVVHSSTVVVAVFVGVISVALNLLHYGLTV</sequence>
<dbReference type="Pfam" id="PF02469">
    <property type="entry name" value="Fasciclin"/>
    <property type="match status" value="1"/>
</dbReference>
<dbReference type="GO" id="GO:0098552">
    <property type="term" value="C:side of membrane"/>
    <property type="evidence" value="ECO:0007669"/>
    <property type="project" value="UniProtKB-KW"/>
</dbReference>
<feature type="domain" description="FAS1" evidence="11">
    <location>
        <begin position="45"/>
        <end position="188"/>
    </location>
</feature>
<dbReference type="PANTHER" id="PTHR32077">
    <property type="entry name" value="FASCICLIN-LIKE ARABINOGALACTAN PROTEIN"/>
    <property type="match status" value="1"/>
</dbReference>
<gene>
    <name evidence="12" type="ORF">LITE_LOCUS42437</name>
</gene>
<proteinExistence type="inferred from homology"/>
<evidence type="ECO:0000256" key="7">
    <source>
        <dbReference type="ARBA" id="ARBA00024686"/>
    </source>
</evidence>
<keyword evidence="4" id="KW-0449">Lipoprotein</keyword>
<evidence type="ECO:0000256" key="3">
    <source>
        <dbReference type="ARBA" id="ARBA00022475"/>
    </source>
</evidence>
<dbReference type="EMBL" id="CAMGYJ010000009">
    <property type="protein sequence ID" value="CAI0542336.1"/>
    <property type="molecule type" value="Genomic_DNA"/>
</dbReference>
<dbReference type="AlphaFoldDB" id="A0AAV0QBK3"/>
<keyword evidence="9" id="KW-1133">Transmembrane helix</keyword>
<evidence type="ECO:0000313" key="13">
    <source>
        <dbReference type="Proteomes" id="UP001154282"/>
    </source>
</evidence>
<protein>
    <recommendedName>
        <fullName evidence="11">FAS1 domain-containing protein</fullName>
    </recommendedName>
</protein>
<keyword evidence="6 9" id="KW-0472">Membrane</keyword>
<dbReference type="GO" id="GO:0005886">
    <property type="term" value="C:plasma membrane"/>
    <property type="evidence" value="ECO:0007669"/>
    <property type="project" value="UniProtKB-SubCell"/>
</dbReference>
<evidence type="ECO:0000256" key="1">
    <source>
        <dbReference type="ARBA" id="ARBA00004609"/>
    </source>
</evidence>
<dbReference type="PROSITE" id="PS50213">
    <property type="entry name" value="FAS1"/>
    <property type="match status" value="1"/>
</dbReference>
<comment type="similarity">
    <text evidence="2">Belongs to the fasciclin-like AGP family.</text>
</comment>
<evidence type="ECO:0000256" key="2">
    <source>
        <dbReference type="ARBA" id="ARBA00007843"/>
    </source>
</evidence>
<dbReference type="InterPro" id="IPR036378">
    <property type="entry name" value="FAS1_dom_sf"/>
</dbReference>
<feature type="transmembrane region" description="Helical" evidence="9">
    <location>
        <begin position="243"/>
        <end position="266"/>
    </location>
</feature>
<evidence type="ECO:0000259" key="11">
    <source>
        <dbReference type="PROSITE" id="PS50213"/>
    </source>
</evidence>
<dbReference type="SUPFAM" id="SSF82153">
    <property type="entry name" value="FAS1 domain"/>
    <property type="match status" value="1"/>
</dbReference>
<keyword evidence="9" id="KW-0812">Transmembrane</keyword>
<feature type="signal peptide" evidence="10">
    <location>
        <begin position="1"/>
        <end position="26"/>
    </location>
</feature>
<evidence type="ECO:0000256" key="6">
    <source>
        <dbReference type="ARBA" id="ARBA00023136"/>
    </source>
</evidence>
<keyword evidence="13" id="KW-1185">Reference proteome</keyword>
<evidence type="ECO:0000256" key="5">
    <source>
        <dbReference type="ARBA" id="ARBA00022729"/>
    </source>
</evidence>
<feature type="chain" id="PRO_5043617378" description="FAS1 domain-containing protein" evidence="10">
    <location>
        <begin position="27"/>
        <end position="272"/>
    </location>
</feature>
<evidence type="ECO:0000256" key="8">
    <source>
        <dbReference type="SAM" id="MobiDB-lite"/>
    </source>
</evidence>
<dbReference type="GO" id="GO:0009834">
    <property type="term" value="P:plant-type secondary cell wall biogenesis"/>
    <property type="evidence" value="ECO:0007669"/>
    <property type="project" value="TreeGrafter"/>
</dbReference>
<dbReference type="InterPro" id="IPR000782">
    <property type="entry name" value="FAS1_domain"/>
</dbReference>
<evidence type="ECO:0000256" key="9">
    <source>
        <dbReference type="SAM" id="Phobius"/>
    </source>
</evidence>
<feature type="compositionally biased region" description="Acidic residues" evidence="8">
    <location>
        <begin position="218"/>
        <end position="232"/>
    </location>
</feature>
<comment type="function">
    <text evidence="7">May be a cell surface adhesion protein.</text>
</comment>
<evidence type="ECO:0000256" key="10">
    <source>
        <dbReference type="SAM" id="SignalP"/>
    </source>
</evidence>
<organism evidence="12 13">
    <name type="scientific">Linum tenue</name>
    <dbReference type="NCBI Taxonomy" id="586396"/>
    <lineage>
        <taxon>Eukaryota</taxon>
        <taxon>Viridiplantae</taxon>
        <taxon>Streptophyta</taxon>
        <taxon>Embryophyta</taxon>
        <taxon>Tracheophyta</taxon>
        <taxon>Spermatophyta</taxon>
        <taxon>Magnoliopsida</taxon>
        <taxon>eudicotyledons</taxon>
        <taxon>Gunneridae</taxon>
        <taxon>Pentapetalae</taxon>
        <taxon>rosids</taxon>
        <taxon>fabids</taxon>
        <taxon>Malpighiales</taxon>
        <taxon>Linaceae</taxon>
        <taxon>Linum</taxon>
    </lineage>
</organism>
<reference evidence="12" key="1">
    <citation type="submission" date="2022-08" db="EMBL/GenBank/DDBJ databases">
        <authorList>
            <person name="Gutierrez-Valencia J."/>
        </authorList>
    </citation>
    <scope>NUCLEOTIDE SEQUENCE</scope>
</reference>
<keyword evidence="3" id="KW-1003">Cell membrane</keyword>
<name>A0AAV0QBK3_9ROSI</name>
<comment type="subcellular location">
    <subcellularLocation>
        <location evidence="1">Cell membrane</location>
        <topology evidence="1">Lipid-anchor</topology>
        <topology evidence="1">GPI-anchor</topology>
    </subcellularLocation>
</comment>
<keyword evidence="4" id="KW-0336">GPI-anchor</keyword>
<evidence type="ECO:0000313" key="12">
    <source>
        <dbReference type="EMBL" id="CAI0542336.1"/>
    </source>
</evidence>
<dbReference type="PANTHER" id="PTHR32077:SF41">
    <property type="entry name" value="FAS1 DOMAIN-CONTAINING PROTEIN"/>
    <property type="match status" value="1"/>
</dbReference>
<dbReference type="Gene3D" id="2.30.180.10">
    <property type="entry name" value="FAS1 domain"/>
    <property type="match status" value="1"/>
</dbReference>
<accession>A0AAV0QBK3</accession>
<keyword evidence="4" id="KW-0325">Glycoprotein</keyword>
<feature type="region of interest" description="Disordered" evidence="8">
    <location>
        <begin position="199"/>
        <end position="238"/>
    </location>
</feature>
<dbReference type="InterPro" id="IPR045003">
    <property type="entry name" value="FLA_A"/>
</dbReference>
<keyword evidence="5 10" id="KW-0732">Signal</keyword>
<dbReference type="SMART" id="SM00554">
    <property type="entry name" value="FAS1"/>
    <property type="match status" value="1"/>
</dbReference>
<evidence type="ECO:0000256" key="4">
    <source>
        <dbReference type="ARBA" id="ARBA00022622"/>
    </source>
</evidence>